<gene>
    <name evidence="2" type="ORF">S06H3_28124</name>
</gene>
<organism evidence="2">
    <name type="scientific">marine sediment metagenome</name>
    <dbReference type="NCBI Taxonomy" id="412755"/>
    <lineage>
        <taxon>unclassified sequences</taxon>
        <taxon>metagenomes</taxon>
        <taxon>ecological metagenomes</taxon>
    </lineage>
</organism>
<dbReference type="InterPro" id="IPR004154">
    <property type="entry name" value="Anticodon-bd"/>
</dbReference>
<protein>
    <recommendedName>
        <fullName evidence="1">Anticodon-binding domain-containing protein</fullName>
    </recommendedName>
</protein>
<feature type="non-terminal residue" evidence="2">
    <location>
        <position position="1"/>
    </location>
</feature>
<evidence type="ECO:0000259" key="1">
    <source>
        <dbReference type="Pfam" id="PF03129"/>
    </source>
</evidence>
<sequence>FKKIPYLLVVGDKEMKTKSVRIRARKKGDIGMIKLDRFIEKVRTEIEREK</sequence>
<dbReference type="InterPro" id="IPR036621">
    <property type="entry name" value="Anticodon-bd_dom_sf"/>
</dbReference>
<dbReference type="EMBL" id="BARV01016382">
    <property type="protein sequence ID" value="GAI26329.1"/>
    <property type="molecule type" value="Genomic_DNA"/>
</dbReference>
<reference evidence="2" key="1">
    <citation type="journal article" date="2014" name="Front. Microbiol.">
        <title>High frequency of phylogenetically diverse reductive dehalogenase-homologous genes in deep subseafloor sedimentary metagenomes.</title>
        <authorList>
            <person name="Kawai M."/>
            <person name="Futagami T."/>
            <person name="Toyoda A."/>
            <person name="Takaki Y."/>
            <person name="Nishi S."/>
            <person name="Hori S."/>
            <person name="Arai W."/>
            <person name="Tsubouchi T."/>
            <person name="Morono Y."/>
            <person name="Uchiyama I."/>
            <person name="Ito T."/>
            <person name="Fujiyama A."/>
            <person name="Inagaki F."/>
            <person name="Takami H."/>
        </authorList>
    </citation>
    <scope>NUCLEOTIDE SEQUENCE</scope>
    <source>
        <strain evidence="2">Expedition CK06-06</strain>
    </source>
</reference>
<dbReference type="SUPFAM" id="SSF52954">
    <property type="entry name" value="Class II aaRS ABD-related"/>
    <property type="match status" value="1"/>
</dbReference>
<proteinExistence type="predicted"/>
<dbReference type="Pfam" id="PF03129">
    <property type="entry name" value="HGTP_anticodon"/>
    <property type="match status" value="1"/>
</dbReference>
<name>X1P5Y0_9ZZZZ</name>
<feature type="domain" description="Anticodon-binding" evidence="1">
    <location>
        <begin position="2"/>
        <end position="44"/>
    </location>
</feature>
<dbReference type="Gene3D" id="3.40.50.800">
    <property type="entry name" value="Anticodon-binding domain"/>
    <property type="match status" value="1"/>
</dbReference>
<dbReference type="AlphaFoldDB" id="X1P5Y0"/>
<accession>X1P5Y0</accession>
<evidence type="ECO:0000313" key="2">
    <source>
        <dbReference type="EMBL" id="GAI26329.1"/>
    </source>
</evidence>
<comment type="caution">
    <text evidence="2">The sequence shown here is derived from an EMBL/GenBank/DDBJ whole genome shotgun (WGS) entry which is preliminary data.</text>
</comment>